<reference evidence="2 3" key="1">
    <citation type="submission" date="2023-07" db="EMBL/GenBank/DDBJ databases">
        <title>Genomic Encyclopedia of Type Strains, Phase IV (KMG-IV): sequencing the most valuable type-strain genomes for metagenomic binning, comparative biology and taxonomic classification.</title>
        <authorList>
            <person name="Goeker M."/>
        </authorList>
    </citation>
    <scope>NUCLEOTIDE SEQUENCE [LARGE SCALE GENOMIC DNA]</scope>
    <source>
        <strain evidence="2 3">DSM 3770</strain>
    </source>
</reference>
<accession>A0ABU0LCG2</accession>
<protein>
    <recommendedName>
        <fullName evidence="4">DUF2842 domain-containing protein</fullName>
    </recommendedName>
</protein>
<evidence type="ECO:0000313" key="2">
    <source>
        <dbReference type="EMBL" id="MDQ0504809.1"/>
    </source>
</evidence>
<dbReference type="InterPro" id="IPR021265">
    <property type="entry name" value="DUF2842"/>
</dbReference>
<keyword evidence="1" id="KW-0472">Membrane</keyword>
<keyword evidence="1" id="KW-0812">Transmembrane</keyword>
<comment type="caution">
    <text evidence="2">The sequence shown here is derived from an EMBL/GenBank/DDBJ whole genome shotgun (WGS) entry which is preliminary data.</text>
</comment>
<keyword evidence="3" id="KW-1185">Reference proteome</keyword>
<evidence type="ECO:0000313" key="3">
    <source>
        <dbReference type="Proteomes" id="UP001241747"/>
    </source>
</evidence>
<proteinExistence type="predicted"/>
<dbReference type="Pfam" id="PF11003">
    <property type="entry name" value="DUF2842"/>
    <property type="match status" value="1"/>
</dbReference>
<organism evidence="2 3">
    <name type="scientific">Xanthobacter agilis</name>
    <dbReference type="NCBI Taxonomy" id="47492"/>
    <lineage>
        <taxon>Bacteria</taxon>
        <taxon>Pseudomonadati</taxon>
        <taxon>Pseudomonadota</taxon>
        <taxon>Alphaproteobacteria</taxon>
        <taxon>Hyphomicrobiales</taxon>
        <taxon>Xanthobacteraceae</taxon>
        <taxon>Xanthobacter</taxon>
    </lineage>
</organism>
<keyword evidence="1" id="KW-1133">Transmembrane helix</keyword>
<dbReference type="EMBL" id="JAUSVY010000003">
    <property type="protein sequence ID" value="MDQ0504809.1"/>
    <property type="molecule type" value="Genomic_DNA"/>
</dbReference>
<dbReference type="RefSeq" id="WP_237346773.1">
    <property type="nucleotide sequence ID" value="NZ_JABWGX010000023.1"/>
</dbReference>
<feature type="transmembrane region" description="Helical" evidence="1">
    <location>
        <begin position="40"/>
        <end position="63"/>
    </location>
</feature>
<name>A0ABU0LCG2_XANAG</name>
<gene>
    <name evidence="2" type="ORF">QOZ94_001591</name>
</gene>
<dbReference type="Proteomes" id="UP001241747">
    <property type="component" value="Unassembled WGS sequence"/>
</dbReference>
<evidence type="ECO:0000256" key="1">
    <source>
        <dbReference type="SAM" id="Phobius"/>
    </source>
</evidence>
<evidence type="ECO:0008006" key="4">
    <source>
        <dbReference type="Google" id="ProtNLM"/>
    </source>
</evidence>
<sequence length="72" mass="8093">MMPQRIRKLIGTVLLLALVVVWALGAMVIAQGRVTELHWAAQTVCYVLLGTLWVIPAGALIWWMERPDRPKA</sequence>